<organism evidence="1 2">
    <name type="scientific">Loxostege sticticalis</name>
    <name type="common">Beet webworm moth</name>
    <dbReference type="NCBI Taxonomy" id="481309"/>
    <lineage>
        <taxon>Eukaryota</taxon>
        <taxon>Metazoa</taxon>
        <taxon>Ecdysozoa</taxon>
        <taxon>Arthropoda</taxon>
        <taxon>Hexapoda</taxon>
        <taxon>Insecta</taxon>
        <taxon>Pterygota</taxon>
        <taxon>Neoptera</taxon>
        <taxon>Endopterygota</taxon>
        <taxon>Lepidoptera</taxon>
        <taxon>Glossata</taxon>
        <taxon>Ditrysia</taxon>
        <taxon>Pyraloidea</taxon>
        <taxon>Crambidae</taxon>
        <taxon>Pyraustinae</taxon>
        <taxon>Loxostege</taxon>
    </lineage>
</organism>
<dbReference type="Proteomes" id="UP001549921">
    <property type="component" value="Unassembled WGS sequence"/>
</dbReference>
<name>A0ABD0S9V5_LOXSC</name>
<comment type="caution">
    <text evidence="1">The sequence shown here is derived from an EMBL/GenBank/DDBJ whole genome shotgun (WGS) entry which is preliminary data.</text>
</comment>
<gene>
    <name evidence="1" type="ORF">ABMA28_010888</name>
</gene>
<dbReference type="AlphaFoldDB" id="A0ABD0S9V5"/>
<sequence length="110" mass="12305">MHNICYHGLQVNLKFISTLMFCALAIHNIRAYFDLIALTEEPVGCKYSLLHDCNNPSCDDASNDIDALGIHPEDGGYTLPSNYLFLNEGLMAQRFGSSSVCWKSLILFQD</sequence>
<reference evidence="1 2" key="1">
    <citation type="submission" date="2024-06" db="EMBL/GenBank/DDBJ databases">
        <title>A chromosome-level genome assembly of beet webworm, Loxostege sticticalis.</title>
        <authorList>
            <person name="Zhang Y."/>
        </authorList>
    </citation>
    <scope>NUCLEOTIDE SEQUENCE [LARGE SCALE GENOMIC DNA]</scope>
    <source>
        <strain evidence="1">AQ028</strain>
        <tissue evidence="1">Male pupae</tissue>
    </source>
</reference>
<evidence type="ECO:0000313" key="1">
    <source>
        <dbReference type="EMBL" id="KAL0810074.1"/>
    </source>
</evidence>
<evidence type="ECO:0000313" key="2">
    <source>
        <dbReference type="Proteomes" id="UP001549921"/>
    </source>
</evidence>
<accession>A0ABD0S9V5</accession>
<dbReference type="EMBL" id="JBEDNZ010000027">
    <property type="protein sequence ID" value="KAL0810074.1"/>
    <property type="molecule type" value="Genomic_DNA"/>
</dbReference>
<proteinExistence type="predicted"/>
<protein>
    <submittedName>
        <fullName evidence="1">Uncharacterized protein</fullName>
    </submittedName>
</protein>